<gene>
    <name evidence="5" type="ORF">IFJ75_17045</name>
</gene>
<dbReference type="PANTHER" id="PTHR11049:SF5">
    <property type="entry name" value="ACYL-COA THIOESTER HYDROLASE YCIA"/>
    <property type="match status" value="1"/>
</dbReference>
<evidence type="ECO:0000256" key="3">
    <source>
        <dbReference type="PROSITE-ProRule" id="PRU01106"/>
    </source>
</evidence>
<dbReference type="PROSITE" id="PS51770">
    <property type="entry name" value="HOTDOG_ACOT"/>
    <property type="match status" value="1"/>
</dbReference>
<dbReference type="InterPro" id="IPR040170">
    <property type="entry name" value="Cytosol_ACT"/>
</dbReference>
<dbReference type="KEGG" id="bgoe:IFJ75_17045"/>
<accession>A0A975GV20</accession>
<dbReference type="InterPro" id="IPR033120">
    <property type="entry name" value="HOTDOG_ACOT"/>
</dbReference>
<dbReference type="Gene3D" id="3.10.129.10">
    <property type="entry name" value="Hotdog Thioesterase"/>
    <property type="match status" value="1"/>
</dbReference>
<reference evidence="5" key="1">
    <citation type="submission" date="2020-09" db="EMBL/GenBank/DDBJ databases">
        <title>Brevundimonas sp. LVF2 isolated from a puddle in Goettingen, Germany.</title>
        <authorList>
            <person name="Friedrich I."/>
            <person name="Klassen A."/>
            <person name="Hannes N."/>
            <person name="Schneider D."/>
            <person name="Hertel R."/>
            <person name="Daniel R."/>
        </authorList>
    </citation>
    <scope>NUCLEOTIDE SEQUENCE</scope>
    <source>
        <strain evidence="5">LVF2</strain>
    </source>
</reference>
<evidence type="ECO:0000256" key="2">
    <source>
        <dbReference type="ARBA" id="ARBA00022801"/>
    </source>
</evidence>
<dbReference type="GO" id="GO:0009062">
    <property type="term" value="P:fatty acid catabolic process"/>
    <property type="evidence" value="ECO:0007669"/>
    <property type="project" value="TreeGrafter"/>
</dbReference>
<evidence type="ECO:0000256" key="1">
    <source>
        <dbReference type="ARBA" id="ARBA00010458"/>
    </source>
</evidence>
<dbReference type="GO" id="GO:0005829">
    <property type="term" value="C:cytosol"/>
    <property type="evidence" value="ECO:0007669"/>
    <property type="project" value="TreeGrafter"/>
</dbReference>
<organism evidence="5 6">
    <name type="scientific">Brevundimonas goettingensis</name>
    <dbReference type="NCBI Taxonomy" id="2774190"/>
    <lineage>
        <taxon>Bacteria</taxon>
        <taxon>Pseudomonadati</taxon>
        <taxon>Pseudomonadota</taxon>
        <taxon>Alphaproteobacteria</taxon>
        <taxon>Caulobacterales</taxon>
        <taxon>Caulobacteraceae</taxon>
        <taxon>Brevundimonas</taxon>
    </lineage>
</organism>
<evidence type="ECO:0000313" key="5">
    <source>
        <dbReference type="EMBL" id="QTC90911.1"/>
    </source>
</evidence>
<dbReference type="EMBL" id="CP062222">
    <property type="protein sequence ID" value="QTC90911.1"/>
    <property type="molecule type" value="Genomic_DNA"/>
</dbReference>
<dbReference type="PANTHER" id="PTHR11049">
    <property type="entry name" value="ACYL COENZYME A THIOESTER HYDROLASE"/>
    <property type="match status" value="1"/>
</dbReference>
<dbReference type="GO" id="GO:0052816">
    <property type="term" value="F:long-chain fatty acyl-CoA hydrolase activity"/>
    <property type="evidence" value="ECO:0007669"/>
    <property type="project" value="TreeGrafter"/>
</dbReference>
<evidence type="ECO:0000259" key="4">
    <source>
        <dbReference type="PROSITE" id="PS51770"/>
    </source>
</evidence>
<dbReference type="Pfam" id="PF03061">
    <property type="entry name" value="4HBT"/>
    <property type="match status" value="1"/>
</dbReference>
<dbReference type="Proteomes" id="UP000663918">
    <property type="component" value="Chromosome"/>
</dbReference>
<evidence type="ECO:0000313" key="6">
    <source>
        <dbReference type="Proteomes" id="UP000663918"/>
    </source>
</evidence>
<proteinExistence type="inferred from homology"/>
<keyword evidence="2 3" id="KW-0378">Hydrolase</keyword>
<dbReference type="InterPro" id="IPR006683">
    <property type="entry name" value="Thioestr_dom"/>
</dbReference>
<dbReference type="RefSeq" id="WP_207869741.1">
    <property type="nucleotide sequence ID" value="NZ_CP062222.1"/>
</dbReference>
<sequence>MTDIFQPETPLQAPDQQPVVRVIAMPADTNPEGDIFGGWLLAQMDLAGSTPAFDLARGRCATIAVDGMVFHQPVSVGDEISIYAKVLRLGRTSIRVHVEAWKRPRASHTVIRVTEGVFTYVAIDENRKPRAIPEQGPEAV</sequence>
<dbReference type="SUPFAM" id="SSF54637">
    <property type="entry name" value="Thioesterase/thiol ester dehydrase-isomerase"/>
    <property type="match status" value="1"/>
</dbReference>
<dbReference type="InterPro" id="IPR029069">
    <property type="entry name" value="HotDog_dom_sf"/>
</dbReference>
<protein>
    <submittedName>
        <fullName evidence="5">Acyl-CoA thioesterase</fullName>
    </submittedName>
</protein>
<feature type="domain" description="HotDog ACOT-type" evidence="4">
    <location>
        <begin position="14"/>
        <end position="126"/>
    </location>
</feature>
<dbReference type="AlphaFoldDB" id="A0A975GV20"/>
<dbReference type="GO" id="GO:0006637">
    <property type="term" value="P:acyl-CoA metabolic process"/>
    <property type="evidence" value="ECO:0007669"/>
    <property type="project" value="TreeGrafter"/>
</dbReference>
<name>A0A975GV20_9CAUL</name>
<comment type="similarity">
    <text evidence="1">Belongs to the acyl coenzyme A hydrolase family.</text>
</comment>
<keyword evidence="6" id="KW-1185">Reference proteome</keyword>
<dbReference type="CDD" id="cd03442">
    <property type="entry name" value="BFIT_BACH"/>
    <property type="match status" value="1"/>
</dbReference>